<keyword evidence="1" id="KW-0511">Multifunctional enzyme</keyword>
<name>A0A8X6MYH1_NEPPI</name>
<dbReference type="Gene3D" id="3.10.10.10">
    <property type="entry name" value="HIV Type 1 Reverse Transcriptase, subunit A, domain 1"/>
    <property type="match status" value="1"/>
</dbReference>
<reference evidence="5" key="1">
    <citation type="submission" date="2020-08" db="EMBL/GenBank/DDBJ databases">
        <title>Multicomponent nature underlies the extraordinary mechanical properties of spider dragline silk.</title>
        <authorList>
            <person name="Kono N."/>
            <person name="Nakamura H."/>
            <person name="Mori M."/>
            <person name="Yoshida Y."/>
            <person name="Ohtoshi R."/>
            <person name="Malay A.D."/>
            <person name="Moran D.A.P."/>
            <person name="Tomita M."/>
            <person name="Numata K."/>
            <person name="Arakawa K."/>
        </authorList>
    </citation>
    <scope>NUCLEOTIDE SEQUENCE</scope>
</reference>
<feature type="domain" description="Reverse transcriptase" evidence="3">
    <location>
        <begin position="789"/>
        <end position="912"/>
    </location>
</feature>
<accession>A0A8X6MYH1</accession>
<dbReference type="Proteomes" id="UP000887013">
    <property type="component" value="Unassembled WGS sequence"/>
</dbReference>
<keyword evidence="6" id="KW-1185">Reference proteome</keyword>
<dbReference type="Gene3D" id="3.10.20.370">
    <property type="match status" value="1"/>
</dbReference>
<gene>
    <name evidence="5" type="primary">KIAA0100</name>
    <name evidence="5" type="ORF">NPIL_647271</name>
</gene>
<dbReference type="SUPFAM" id="SSF56672">
    <property type="entry name" value="DNA/RNA polymerases"/>
    <property type="match status" value="1"/>
</dbReference>
<dbReference type="EMBL" id="BMAW01098231">
    <property type="protein sequence ID" value="GFS83719.1"/>
    <property type="molecule type" value="Genomic_DNA"/>
</dbReference>
<feature type="domain" description="Reverse transcriptase/retrotransposon-derived protein RNase H-like" evidence="4">
    <location>
        <begin position="936"/>
        <end position="1029"/>
    </location>
</feature>
<keyword evidence="2" id="KW-1133">Transmembrane helix</keyword>
<protein>
    <submittedName>
        <fullName evidence="5">Protein KIAA0100</fullName>
    </submittedName>
</protein>
<keyword evidence="2" id="KW-0812">Transmembrane</keyword>
<evidence type="ECO:0000313" key="5">
    <source>
        <dbReference type="EMBL" id="GFS83719.1"/>
    </source>
</evidence>
<dbReference type="GO" id="GO:0003824">
    <property type="term" value="F:catalytic activity"/>
    <property type="evidence" value="ECO:0007669"/>
    <property type="project" value="UniProtKB-KW"/>
</dbReference>
<dbReference type="Pfam" id="PF00078">
    <property type="entry name" value="RVT_1"/>
    <property type="match status" value="1"/>
</dbReference>
<evidence type="ECO:0000256" key="2">
    <source>
        <dbReference type="SAM" id="Phobius"/>
    </source>
</evidence>
<evidence type="ECO:0000313" key="6">
    <source>
        <dbReference type="Proteomes" id="UP000887013"/>
    </source>
</evidence>
<dbReference type="InterPro" id="IPR043502">
    <property type="entry name" value="DNA/RNA_pol_sf"/>
</dbReference>
<proteinExistence type="predicted"/>
<dbReference type="GO" id="GO:0071897">
    <property type="term" value="P:DNA biosynthetic process"/>
    <property type="evidence" value="ECO:0007669"/>
    <property type="project" value="UniProtKB-ARBA"/>
</dbReference>
<dbReference type="PANTHER" id="PTHR37984">
    <property type="entry name" value="PROTEIN CBG26694"/>
    <property type="match status" value="1"/>
</dbReference>
<dbReference type="Gene3D" id="3.30.70.270">
    <property type="match status" value="1"/>
</dbReference>
<dbReference type="FunFam" id="3.30.70.270:FF:000003">
    <property type="entry name" value="Transposon Ty3-G Gag-Pol polyprotein"/>
    <property type="match status" value="1"/>
</dbReference>
<evidence type="ECO:0000259" key="3">
    <source>
        <dbReference type="Pfam" id="PF00078"/>
    </source>
</evidence>
<dbReference type="InterPro" id="IPR000477">
    <property type="entry name" value="RT_dom"/>
</dbReference>
<sequence>MDYQNFLLIPVVGIIIIIIFLRFGVKVLSWFLHRKFGVKLKVGGYGIMCFRNIHLQLKNGLKLEIEYIGVSSCLLNSNLKSIIVICLNDIRLQGDADWIMSRKPSSHQDDKNSSGLPVKFVSFLKFISLNVSNASVMQLGKSAEEFLLHLSFHEFNLYCCRLKERIQLNMTILSSSVKVFKHLSIDQEKPHSTESCICHFASNLHFSIETTFNKIVEIESFFVNISEPELMLYEGFSVLKFKNYALNGLHTKKQSDNQEVNNSDLLEGNDETISVEETVQENYMNIKNKLKKIPKVSNISIDSFSVKVMMKGGHRIFNFGVNFISLHVEVGEFHGDEILPAISSKIEIKEITAASDHVQFGRLVKCGFEFKASEKLVDLNFNLSVLHILYQKEVLQCFLNALFFNNKKMKLNYKPKVQRKRSLNDLLNGCKIKTSVDVDDICISFEMPECEKFCFGLIKGQSSLEHFLCSKSTHIISSNSSPSTGSSFELLLETAFLKLGDTSISDYGMLKRYHYSYIPVFIGMILLKVRYNQLDCCVESMVDGCHLQWCPESSQLLLYLLSYAKKSFSSDNVSHTETFINQPSITESSNEGKSKVLYHVELNFRGLNIFCMNVCKTGVLMRTDLLKLSLSNEKAKILFEGFKLSYLNTLLKVYFCVRSSEIKNYDMFVEDASVIYLLKPKDVTIRISENMYVNWSTTLHMTILTVAQECIAFKKNLIVSSAENKNSPEISSIGISEPSIQDNKKSSKTFSICLQANGHLDFGIVLSKNHRMLFSSSEISFTYKQQFLSANSDQLVVAFDNHEIFTFEIPIAPDEVHKTAIWTPFGLFESSQVQFGLCNASSTFQRFIDEVTRGMDGVYAFIDDILIVSRSYEKHLEHLQALFSSLDHYGRTIKLSKCTFGIPTLDFLGFTVSEDGHTNRKKSLRPTAVSEPSLQWSEEAEKSFTDTKKALAEATLLKHPIPGALLSLWTDASDVAIGNSLMQLCDDKREPIAFLSMKLNKSQRNWSTYGHELYAIYASIKKFHHMLEG</sequence>
<dbReference type="CDD" id="cd01647">
    <property type="entry name" value="RT_LTR"/>
    <property type="match status" value="1"/>
</dbReference>
<dbReference type="Pfam" id="PF17919">
    <property type="entry name" value="RT_RNaseH_2"/>
    <property type="match status" value="1"/>
</dbReference>
<dbReference type="InterPro" id="IPR041577">
    <property type="entry name" value="RT_RNaseH_2"/>
</dbReference>
<evidence type="ECO:0000256" key="1">
    <source>
        <dbReference type="ARBA" id="ARBA00023268"/>
    </source>
</evidence>
<dbReference type="PANTHER" id="PTHR37984:SF5">
    <property type="entry name" value="PROTEIN NYNRIN-LIKE"/>
    <property type="match status" value="1"/>
</dbReference>
<comment type="caution">
    <text evidence="5">The sequence shown here is derived from an EMBL/GenBank/DDBJ whole genome shotgun (WGS) entry which is preliminary data.</text>
</comment>
<dbReference type="InterPro" id="IPR043128">
    <property type="entry name" value="Rev_trsase/Diguanyl_cyclase"/>
</dbReference>
<feature type="transmembrane region" description="Helical" evidence="2">
    <location>
        <begin position="6"/>
        <end position="25"/>
    </location>
</feature>
<organism evidence="5 6">
    <name type="scientific">Nephila pilipes</name>
    <name type="common">Giant wood spider</name>
    <name type="synonym">Nephila maculata</name>
    <dbReference type="NCBI Taxonomy" id="299642"/>
    <lineage>
        <taxon>Eukaryota</taxon>
        <taxon>Metazoa</taxon>
        <taxon>Ecdysozoa</taxon>
        <taxon>Arthropoda</taxon>
        <taxon>Chelicerata</taxon>
        <taxon>Arachnida</taxon>
        <taxon>Araneae</taxon>
        <taxon>Araneomorphae</taxon>
        <taxon>Entelegynae</taxon>
        <taxon>Araneoidea</taxon>
        <taxon>Nephilidae</taxon>
        <taxon>Nephila</taxon>
    </lineage>
</organism>
<dbReference type="InterPro" id="IPR050951">
    <property type="entry name" value="Retrovirus_Pol_polyprotein"/>
</dbReference>
<evidence type="ECO:0000259" key="4">
    <source>
        <dbReference type="Pfam" id="PF17919"/>
    </source>
</evidence>
<keyword evidence="2" id="KW-0472">Membrane</keyword>
<dbReference type="AlphaFoldDB" id="A0A8X6MYH1"/>
<dbReference type="OrthoDB" id="10472604at2759"/>